<reference evidence="1 2" key="1">
    <citation type="journal article" date="2013" name="Genome Announc.">
        <title>Draft Genome Sequence of Staphylococcus simulans UMC-CNS-990, Isolated from a Case of Chronic Bovine Mastitis.</title>
        <authorList>
            <person name="Calcutt M.J."/>
            <person name="Foecking M.F."/>
            <person name="Hsieh H.Y."/>
            <person name="Perry J."/>
            <person name="Stewart G.C."/>
            <person name="Middleton J.R."/>
        </authorList>
    </citation>
    <scope>NUCLEOTIDE SEQUENCE [LARGE SCALE GENOMIC DNA]</scope>
    <source>
        <strain evidence="1 2">UMC-CNS-990</strain>
    </source>
</reference>
<sequence>MKLSSGWEQSIYVLLILNELPDGKSINSLALRERLNTSHSYLKKIIKLLVNEGLIISTPGKNGGFSLEKPLEEITFYDVFMAVEGRGKIFASQHLLRNFLGENEGEKAQKCAVTESLTIIEETLINTLTSITLENVSKDIKNHYDLTELQSWVSENI</sequence>
<dbReference type="PANTHER" id="PTHR33221:SF15">
    <property type="entry name" value="HTH-TYPE TRANSCRIPTIONAL REGULATOR YWGB-RELATED"/>
    <property type="match status" value="1"/>
</dbReference>
<evidence type="ECO:0000313" key="2">
    <source>
        <dbReference type="Proteomes" id="UP000017131"/>
    </source>
</evidence>
<organism evidence="1 2">
    <name type="scientific">Staphylococcus simulans UMC-CNS-990</name>
    <dbReference type="NCBI Taxonomy" id="1405498"/>
    <lineage>
        <taxon>Bacteria</taxon>
        <taxon>Bacillati</taxon>
        <taxon>Bacillota</taxon>
        <taxon>Bacilli</taxon>
        <taxon>Bacillales</taxon>
        <taxon>Staphylococcaceae</taxon>
        <taxon>Staphylococcus</taxon>
    </lineage>
</organism>
<dbReference type="InterPro" id="IPR036388">
    <property type="entry name" value="WH-like_DNA-bd_sf"/>
</dbReference>
<name>A0ABN0PBV3_STASI</name>
<dbReference type="EMBL" id="AXDY01000007">
    <property type="protein sequence ID" value="ERS93104.1"/>
    <property type="molecule type" value="Genomic_DNA"/>
</dbReference>
<dbReference type="PROSITE" id="PS51197">
    <property type="entry name" value="HTH_RRF2_2"/>
    <property type="match status" value="1"/>
</dbReference>
<comment type="caution">
    <text evidence="1">The sequence shown here is derived from an EMBL/GenBank/DDBJ whole genome shotgun (WGS) entry which is preliminary data.</text>
</comment>
<proteinExistence type="predicted"/>
<dbReference type="PROSITE" id="PS01332">
    <property type="entry name" value="HTH_RRF2_1"/>
    <property type="match status" value="1"/>
</dbReference>
<gene>
    <name evidence="1" type="ORF">SSIM_09175</name>
</gene>
<keyword evidence="2" id="KW-1185">Reference proteome</keyword>
<evidence type="ECO:0000313" key="1">
    <source>
        <dbReference type="EMBL" id="ERS93104.1"/>
    </source>
</evidence>
<dbReference type="PANTHER" id="PTHR33221">
    <property type="entry name" value="WINGED HELIX-TURN-HELIX TRANSCRIPTIONAL REGULATOR, RRF2 FAMILY"/>
    <property type="match status" value="1"/>
</dbReference>
<evidence type="ECO:0008006" key="3">
    <source>
        <dbReference type="Google" id="ProtNLM"/>
    </source>
</evidence>
<dbReference type="Gene3D" id="1.10.10.10">
    <property type="entry name" value="Winged helix-like DNA-binding domain superfamily/Winged helix DNA-binding domain"/>
    <property type="match status" value="1"/>
</dbReference>
<dbReference type="Proteomes" id="UP000017131">
    <property type="component" value="Unassembled WGS sequence"/>
</dbReference>
<protein>
    <recommendedName>
        <fullName evidence="3">Rrf2 family transcriptional regulator</fullName>
    </recommendedName>
</protein>
<dbReference type="RefSeq" id="WP_023015851.1">
    <property type="nucleotide sequence ID" value="NZ_AXDY01000007.1"/>
</dbReference>
<dbReference type="NCBIfam" id="TIGR00738">
    <property type="entry name" value="rrf2_super"/>
    <property type="match status" value="1"/>
</dbReference>
<dbReference type="SUPFAM" id="SSF46785">
    <property type="entry name" value="Winged helix' DNA-binding domain"/>
    <property type="match status" value="1"/>
</dbReference>
<dbReference type="InterPro" id="IPR000944">
    <property type="entry name" value="Tscrpt_reg_Rrf2"/>
</dbReference>
<dbReference type="InterPro" id="IPR030489">
    <property type="entry name" value="TR_Rrf2-type_CS"/>
</dbReference>
<accession>A0ABN0PBV3</accession>
<dbReference type="InterPro" id="IPR036390">
    <property type="entry name" value="WH_DNA-bd_sf"/>
</dbReference>
<dbReference type="Pfam" id="PF02082">
    <property type="entry name" value="Rrf2"/>
    <property type="match status" value="1"/>
</dbReference>